<evidence type="ECO:0000256" key="1">
    <source>
        <dbReference type="ARBA" id="ARBA00004651"/>
    </source>
</evidence>
<dbReference type="PANTHER" id="PTHR23513:SF11">
    <property type="entry name" value="STAPHYLOFERRIN A TRANSPORTER"/>
    <property type="match status" value="1"/>
</dbReference>
<evidence type="ECO:0000313" key="10">
    <source>
        <dbReference type="Proteomes" id="UP000062160"/>
    </source>
</evidence>
<dbReference type="InterPro" id="IPR010290">
    <property type="entry name" value="TM_effector"/>
</dbReference>
<evidence type="ECO:0000256" key="4">
    <source>
        <dbReference type="ARBA" id="ARBA00022692"/>
    </source>
</evidence>
<feature type="transmembrane region" description="Helical" evidence="7">
    <location>
        <begin position="113"/>
        <end position="132"/>
    </location>
</feature>
<evidence type="ECO:0000256" key="3">
    <source>
        <dbReference type="ARBA" id="ARBA00022475"/>
    </source>
</evidence>
<feature type="transmembrane region" description="Helical" evidence="7">
    <location>
        <begin position="318"/>
        <end position="338"/>
    </location>
</feature>
<comment type="subcellular location">
    <subcellularLocation>
        <location evidence="1">Cell membrane</location>
        <topology evidence="1">Multi-pass membrane protein</topology>
    </subcellularLocation>
</comment>
<feature type="transmembrane region" description="Helical" evidence="7">
    <location>
        <begin position="194"/>
        <end position="218"/>
    </location>
</feature>
<feature type="transmembrane region" description="Helical" evidence="7">
    <location>
        <begin position="76"/>
        <end position="92"/>
    </location>
</feature>
<dbReference type="SUPFAM" id="SSF103473">
    <property type="entry name" value="MFS general substrate transporter"/>
    <property type="match status" value="1"/>
</dbReference>
<feature type="transmembrane region" description="Helical" evidence="7">
    <location>
        <begin position="281"/>
        <end position="306"/>
    </location>
</feature>
<evidence type="ECO:0000259" key="8">
    <source>
        <dbReference type="PROSITE" id="PS50850"/>
    </source>
</evidence>
<feature type="transmembrane region" description="Helical" evidence="7">
    <location>
        <begin position="230"/>
        <end position="251"/>
    </location>
</feature>
<keyword evidence="5 7" id="KW-1133">Transmembrane helix</keyword>
<name>A0A0U9HED6_9FIRM</name>
<sequence>MQNIGQAWLILKLTNSPFLLGFITTLQTLPVLFLALFAGVYVDRFPKRKLVIFTQIGLMIVAFTLSILTFSGKAQYWHIAITALILGALNSIDNPARQALMIDLVGKDDLLNAIALNSSVFNLARIIGPAVAGILIGYLGIGLCFLLNGISYIAVITGLLLMDVKEKRQNSRTNATVIHDMTEGVKYVFKTPNIYVPMLLMLLINVFTMNFNVLVPVFTKIDLGMEASQYGTLMAAMGIGALTGALTLAATAGSEPKMGILFLGAAGLSLFQGILGMMHNYYLSMVFLALTGFFMITFTASCNSIIQINSEDYIRGRVMSFYTLVFSGMTTVGSMYAGTLSEHYGAGMTFLISGIIGLASAIIIYFWSKKKNIKVEEL</sequence>
<gene>
    <name evidence="9" type="ORF">TSYNT_7136</name>
</gene>
<dbReference type="Pfam" id="PF05977">
    <property type="entry name" value="MFS_3"/>
    <property type="match status" value="1"/>
</dbReference>
<feature type="transmembrane region" description="Helical" evidence="7">
    <location>
        <begin position="18"/>
        <end position="38"/>
    </location>
</feature>
<dbReference type="CDD" id="cd06173">
    <property type="entry name" value="MFS_MefA_like"/>
    <property type="match status" value="1"/>
</dbReference>
<dbReference type="STRING" id="224999.GCA_001485475_01133"/>
<evidence type="ECO:0000256" key="5">
    <source>
        <dbReference type="ARBA" id="ARBA00022989"/>
    </source>
</evidence>
<evidence type="ECO:0000256" key="2">
    <source>
        <dbReference type="ARBA" id="ARBA00022448"/>
    </source>
</evidence>
<dbReference type="EMBL" id="DF977001">
    <property type="protein sequence ID" value="GAQ25118.1"/>
    <property type="molecule type" value="Genomic_DNA"/>
</dbReference>
<keyword evidence="6 7" id="KW-0472">Membrane</keyword>
<dbReference type="PROSITE" id="PS50850">
    <property type="entry name" value="MFS"/>
    <property type="match status" value="1"/>
</dbReference>
<evidence type="ECO:0000256" key="6">
    <source>
        <dbReference type="ARBA" id="ARBA00023136"/>
    </source>
</evidence>
<organism evidence="9">
    <name type="scientific">Tepidanaerobacter syntrophicus</name>
    <dbReference type="NCBI Taxonomy" id="224999"/>
    <lineage>
        <taxon>Bacteria</taxon>
        <taxon>Bacillati</taxon>
        <taxon>Bacillota</taxon>
        <taxon>Clostridia</taxon>
        <taxon>Thermosediminibacterales</taxon>
        <taxon>Tepidanaerobacteraceae</taxon>
        <taxon>Tepidanaerobacter</taxon>
    </lineage>
</organism>
<evidence type="ECO:0000256" key="7">
    <source>
        <dbReference type="SAM" id="Phobius"/>
    </source>
</evidence>
<keyword evidence="10" id="KW-1185">Reference proteome</keyword>
<protein>
    <submittedName>
        <fullName evidence="9">Arabinose efflux permease, MFS family</fullName>
    </submittedName>
</protein>
<dbReference type="Gene3D" id="1.20.1250.20">
    <property type="entry name" value="MFS general substrate transporter like domains"/>
    <property type="match status" value="1"/>
</dbReference>
<feature type="transmembrane region" description="Helical" evidence="7">
    <location>
        <begin position="50"/>
        <end position="70"/>
    </location>
</feature>
<accession>A0A0U9HED6</accession>
<dbReference type="GO" id="GO:0005886">
    <property type="term" value="C:plasma membrane"/>
    <property type="evidence" value="ECO:0007669"/>
    <property type="project" value="UniProtKB-SubCell"/>
</dbReference>
<feature type="transmembrane region" description="Helical" evidence="7">
    <location>
        <begin position="344"/>
        <end position="367"/>
    </location>
</feature>
<feature type="domain" description="Major facilitator superfamily (MFS) profile" evidence="8">
    <location>
        <begin position="1"/>
        <end position="372"/>
    </location>
</feature>
<feature type="transmembrane region" description="Helical" evidence="7">
    <location>
        <begin position="138"/>
        <end position="162"/>
    </location>
</feature>
<keyword evidence="4 7" id="KW-0812">Transmembrane</keyword>
<dbReference type="Proteomes" id="UP000062160">
    <property type="component" value="Unassembled WGS sequence"/>
</dbReference>
<keyword evidence="3" id="KW-1003">Cell membrane</keyword>
<reference evidence="9" key="1">
    <citation type="journal article" date="2016" name="Genome Announc.">
        <title>Draft Genome Sequence of the Syntrophic Lactate-Degrading Bacterium Tepidanaerobacter syntrophicus JLT.</title>
        <authorList>
            <person name="Matsuura N."/>
            <person name="Ohashi A."/>
            <person name="Tourlousse D.M."/>
            <person name="Sekiguchi Y."/>
        </authorList>
    </citation>
    <scope>NUCLEOTIDE SEQUENCE [LARGE SCALE GENOMIC DNA]</scope>
    <source>
        <strain evidence="9">JL</strain>
    </source>
</reference>
<dbReference type="GO" id="GO:0022857">
    <property type="term" value="F:transmembrane transporter activity"/>
    <property type="evidence" value="ECO:0007669"/>
    <property type="project" value="InterPro"/>
</dbReference>
<dbReference type="AlphaFoldDB" id="A0A0U9HED6"/>
<dbReference type="PANTHER" id="PTHR23513">
    <property type="entry name" value="INTEGRAL MEMBRANE EFFLUX PROTEIN-RELATED"/>
    <property type="match status" value="1"/>
</dbReference>
<evidence type="ECO:0000313" key="9">
    <source>
        <dbReference type="EMBL" id="GAQ25118.1"/>
    </source>
</evidence>
<feature type="transmembrane region" description="Helical" evidence="7">
    <location>
        <begin position="258"/>
        <end position="275"/>
    </location>
</feature>
<keyword evidence="2" id="KW-0813">Transport</keyword>
<dbReference type="InterPro" id="IPR020846">
    <property type="entry name" value="MFS_dom"/>
</dbReference>
<proteinExistence type="predicted"/>
<dbReference type="InterPro" id="IPR036259">
    <property type="entry name" value="MFS_trans_sf"/>
</dbReference>